<evidence type="ECO:0000313" key="8">
    <source>
        <dbReference type="Proteomes" id="UP000011976"/>
    </source>
</evidence>
<dbReference type="Proteomes" id="UP000011976">
    <property type="component" value="Unassembled WGS sequence"/>
</dbReference>
<comment type="similarity">
    <text evidence="3">Belongs to the TTC4 family.</text>
</comment>
<reference evidence="8" key="1">
    <citation type="journal article" date="2013" name="Genome Announc.">
        <title>Genome sequence of the basidiomycetous yeast Pseudozyma antarctica T-34, a producer of the glycolipid biosurfactants mannosylerythritol lipids.</title>
        <authorList>
            <person name="Morita T."/>
            <person name="Koike H."/>
            <person name="Koyama Y."/>
            <person name="Hagiwara H."/>
            <person name="Ito E."/>
            <person name="Fukuoka T."/>
            <person name="Imura T."/>
            <person name="Machida M."/>
            <person name="Kitamoto D."/>
        </authorList>
    </citation>
    <scope>NUCLEOTIDE SEQUENCE [LARGE SCALE GENOMIC DNA]</scope>
    <source>
        <strain evidence="8">T-34</strain>
    </source>
</reference>
<accession>M9MF59</accession>
<dbReference type="InterPro" id="IPR044059">
    <property type="entry name" value="Csn1/TTC4_wheel"/>
</dbReference>
<dbReference type="SUPFAM" id="SSF48452">
    <property type="entry name" value="TPR-like"/>
    <property type="match status" value="1"/>
</dbReference>
<dbReference type="PANTHER" id="PTHR46035:SF1">
    <property type="entry name" value="TETRATRICOPEPTIDE REPEAT PROTEIN 4"/>
    <property type="match status" value="1"/>
</dbReference>
<dbReference type="InterPro" id="IPR019734">
    <property type="entry name" value="TPR_rpt"/>
</dbReference>
<gene>
    <name evidence="7" type="ORF">PANT_19c00012</name>
</gene>
<keyword evidence="1" id="KW-0677">Repeat</keyword>
<dbReference type="GO" id="GO:0006457">
    <property type="term" value="P:protein folding"/>
    <property type="evidence" value="ECO:0007669"/>
    <property type="project" value="TreeGrafter"/>
</dbReference>
<dbReference type="SMART" id="SM00028">
    <property type="entry name" value="TPR"/>
    <property type="match status" value="3"/>
</dbReference>
<evidence type="ECO:0000259" key="6">
    <source>
        <dbReference type="Pfam" id="PF18972"/>
    </source>
</evidence>
<evidence type="ECO:0000256" key="2">
    <source>
        <dbReference type="ARBA" id="ARBA00022803"/>
    </source>
</evidence>
<dbReference type="PROSITE" id="PS50005">
    <property type="entry name" value="TPR"/>
    <property type="match status" value="1"/>
</dbReference>
<proteinExistence type="inferred from homology"/>
<sequence>MAVIEPLDPGSASSARTPLPRPPPRSGDFTYAQPSDQPRDVDSTLKSWDSVPLFMKDLPTDADADTQTALDALQSLAFDGSPDEVAANFKQQANDYFRARRFREALGFYSQAIDAHPHDQALLETLHANRAACHLELHNYGSTLRDTSAVLAINAKNEKAYYRAAKALIALDRCKDAVDCCDHALGVNPDNDAIAALKLKAETRLAAMEKSQAEAKERTRRADLMAKAIQQALVVRGLWLETTPRPPDNPTPAHFDPACTPAIPLTGPESTKWSVPDVIRTPLVVPVFFMYPQHAQSDFISDFHEDTPLGEYLSTIFPASSRGSLPWDKAGEYYDGNLVVYASTRRQRLLKLGRKLTLRHVMDQAYKDAEPGMDKVRDRDGLVMQDGILSLVVVPKGDAEKQWVDKFKAQRDNN</sequence>
<dbReference type="AlphaFoldDB" id="M9MF59"/>
<dbReference type="GO" id="GO:0030544">
    <property type="term" value="F:Hsp70 protein binding"/>
    <property type="evidence" value="ECO:0007669"/>
    <property type="project" value="TreeGrafter"/>
</dbReference>
<feature type="domain" description="Cns1/TTC4 wheel" evidence="6">
    <location>
        <begin position="276"/>
        <end position="407"/>
    </location>
</feature>
<dbReference type="InterPro" id="IPR011990">
    <property type="entry name" value="TPR-like_helical_dom_sf"/>
</dbReference>
<evidence type="ECO:0000256" key="1">
    <source>
        <dbReference type="ARBA" id="ARBA00022737"/>
    </source>
</evidence>
<evidence type="ECO:0000256" key="3">
    <source>
        <dbReference type="ARBA" id="ARBA00023602"/>
    </source>
</evidence>
<dbReference type="GO" id="GO:0005829">
    <property type="term" value="C:cytosol"/>
    <property type="evidence" value="ECO:0007669"/>
    <property type="project" value="TreeGrafter"/>
</dbReference>
<dbReference type="OrthoDB" id="1724687at2759"/>
<evidence type="ECO:0000256" key="4">
    <source>
        <dbReference type="PROSITE-ProRule" id="PRU00339"/>
    </source>
</evidence>
<dbReference type="GO" id="GO:0005634">
    <property type="term" value="C:nucleus"/>
    <property type="evidence" value="ECO:0007669"/>
    <property type="project" value="TreeGrafter"/>
</dbReference>
<feature type="repeat" description="TPR" evidence="4">
    <location>
        <begin position="86"/>
        <end position="119"/>
    </location>
</feature>
<protein>
    <submittedName>
        <fullName evidence="7">Hsp90 co-chaperone CNS1</fullName>
    </submittedName>
</protein>
<dbReference type="Gene3D" id="1.25.40.10">
    <property type="entry name" value="Tetratricopeptide repeat domain"/>
    <property type="match status" value="1"/>
</dbReference>
<dbReference type="PANTHER" id="PTHR46035">
    <property type="entry name" value="TETRATRICOPEPTIDE REPEAT PROTEIN 4"/>
    <property type="match status" value="1"/>
</dbReference>
<dbReference type="Pfam" id="PF18972">
    <property type="entry name" value="Wheel"/>
    <property type="match status" value="1"/>
</dbReference>
<keyword evidence="2 4" id="KW-0802">TPR repeat</keyword>
<organism evidence="7 8">
    <name type="scientific">Pseudozyma antarctica (strain T-34)</name>
    <name type="common">Yeast</name>
    <name type="synonym">Candida antarctica</name>
    <dbReference type="NCBI Taxonomy" id="1151754"/>
    <lineage>
        <taxon>Eukaryota</taxon>
        <taxon>Fungi</taxon>
        <taxon>Dikarya</taxon>
        <taxon>Basidiomycota</taxon>
        <taxon>Ustilaginomycotina</taxon>
        <taxon>Ustilaginomycetes</taxon>
        <taxon>Ustilaginales</taxon>
        <taxon>Ustilaginaceae</taxon>
        <taxon>Moesziomyces</taxon>
    </lineage>
</organism>
<feature type="region of interest" description="Disordered" evidence="5">
    <location>
        <begin position="1"/>
        <end position="43"/>
    </location>
</feature>
<dbReference type="STRING" id="1151754.M9MF59"/>
<dbReference type="EMBL" id="DF196785">
    <property type="protein sequence ID" value="GAC75908.1"/>
    <property type="molecule type" value="Genomic_DNA"/>
</dbReference>
<dbReference type="GO" id="GO:0051879">
    <property type="term" value="F:Hsp90 protein binding"/>
    <property type="evidence" value="ECO:0007669"/>
    <property type="project" value="InterPro"/>
</dbReference>
<evidence type="ECO:0000313" key="7">
    <source>
        <dbReference type="EMBL" id="GAC75908.1"/>
    </source>
</evidence>
<evidence type="ECO:0000256" key="5">
    <source>
        <dbReference type="SAM" id="MobiDB-lite"/>
    </source>
</evidence>
<name>M9MF59_PSEA3</name>